<sequence length="460" mass="51402">METLLFHEIVKAIDGEILKKTTKEQFDSVIIDSRKITEGCIFLALKGDNFDANEFVIDSSKKGAKLCIIDNLCFSLKEVAENTSIILVKDSKKALLDLAEYYRTKLNIKVIGITGSTGKTSTKDILAAMLSEKFKVFKTKGNFNNEIGLPLMIFQLNDSYDVAVLEMGMSGFGEINNLARVARPDLAIITNIGVSHIEHLKTRENILKAKLEIVNYFSEKSSLIVNGENDLLSTLSSNKFDLFKIGLDRNKNTFATDIEILPASSKFKVVTFNGTHEFNLNMPGEHNILNTLLCIECCELLGMSFEEMEKGLNNIERTSMRLDIVKGDKFTIIDDCYNASPDSTKAAIEVLASFKDKRKVAILGTMKELGEEAYKHHESVGKHLKKNNIDILVSCGEYGKAYFGGFEKENNSFLFANIEEMASNISFLLKKDDVLLVKASRSEKFENIVNLLKSLDIKGE</sequence>
<comment type="subcellular location">
    <subcellularLocation>
        <location evidence="10 11">Cytoplasm</location>
    </subcellularLocation>
</comment>
<dbReference type="AlphaFoldDB" id="A0A1M5SHX6"/>
<dbReference type="UniPathway" id="UPA00219"/>
<evidence type="ECO:0000256" key="6">
    <source>
        <dbReference type="ARBA" id="ARBA00022960"/>
    </source>
</evidence>
<dbReference type="GO" id="GO:0009252">
    <property type="term" value="P:peptidoglycan biosynthetic process"/>
    <property type="evidence" value="ECO:0007669"/>
    <property type="project" value="UniProtKB-UniRule"/>
</dbReference>
<dbReference type="HAMAP" id="MF_02019">
    <property type="entry name" value="MurF"/>
    <property type="match status" value="1"/>
</dbReference>
<evidence type="ECO:0000313" key="14">
    <source>
        <dbReference type="EMBL" id="SHH38065.1"/>
    </source>
</evidence>
<keyword evidence="15" id="KW-1185">Reference proteome</keyword>
<comment type="function">
    <text evidence="10 11">Involved in cell wall formation. Catalyzes the final step in the synthesis of UDP-N-acetylmuramoyl-pentapeptide, the precursor of murein.</text>
</comment>
<evidence type="ECO:0000259" key="12">
    <source>
        <dbReference type="Pfam" id="PF02875"/>
    </source>
</evidence>
<dbReference type="EC" id="6.3.2.10" evidence="10 11"/>
<dbReference type="GO" id="GO:0008360">
    <property type="term" value="P:regulation of cell shape"/>
    <property type="evidence" value="ECO:0007669"/>
    <property type="project" value="UniProtKB-KW"/>
</dbReference>
<evidence type="ECO:0000256" key="2">
    <source>
        <dbReference type="ARBA" id="ARBA00022598"/>
    </source>
</evidence>
<feature type="domain" description="Mur ligase central" evidence="13">
    <location>
        <begin position="113"/>
        <end position="297"/>
    </location>
</feature>
<protein>
    <recommendedName>
        <fullName evidence="10 11">UDP-N-acetylmuramoyl-tripeptide--D-alanyl-D-alanine ligase</fullName>
        <ecNumber evidence="10 11">6.3.2.10</ecNumber>
    </recommendedName>
    <alternativeName>
        <fullName evidence="10">D-alanyl-D-alanine-adding enzyme</fullName>
    </alternativeName>
</protein>
<dbReference type="PANTHER" id="PTHR43024">
    <property type="entry name" value="UDP-N-ACETYLMURAMOYL-TRIPEPTIDE--D-ALANYL-D-ALANINE LIGASE"/>
    <property type="match status" value="1"/>
</dbReference>
<accession>A0A1M5SHX6</accession>
<organism evidence="14 15">
    <name type="scientific">Clostridium grantii DSM 8605</name>
    <dbReference type="NCBI Taxonomy" id="1121316"/>
    <lineage>
        <taxon>Bacteria</taxon>
        <taxon>Bacillati</taxon>
        <taxon>Bacillota</taxon>
        <taxon>Clostridia</taxon>
        <taxon>Eubacteriales</taxon>
        <taxon>Clostridiaceae</taxon>
        <taxon>Clostridium</taxon>
    </lineage>
</organism>
<dbReference type="SUPFAM" id="SSF63418">
    <property type="entry name" value="MurE/MurF N-terminal domain"/>
    <property type="match status" value="1"/>
</dbReference>
<evidence type="ECO:0000256" key="11">
    <source>
        <dbReference type="RuleBase" id="RU004136"/>
    </source>
</evidence>
<dbReference type="STRING" id="1121316.SAMN02745207_00945"/>
<reference evidence="14 15" key="1">
    <citation type="submission" date="2016-11" db="EMBL/GenBank/DDBJ databases">
        <authorList>
            <person name="Jaros S."/>
            <person name="Januszkiewicz K."/>
            <person name="Wedrychowicz H."/>
        </authorList>
    </citation>
    <scope>NUCLEOTIDE SEQUENCE [LARGE SCALE GENOMIC DNA]</scope>
    <source>
        <strain evidence="14 15">DSM 8605</strain>
    </source>
</reference>
<dbReference type="EMBL" id="FQXM01000004">
    <property type="protein sequence ID" value="SHH38065.1"/>
    <property type="molecule type" value="Genomic_DNA"/>
</dbReference>
<keyword evidence="1 10" id="KW-0963">Cytoplasm</keyword>
<dbReference type="OrthoDB" id="9801978at2"/>
<keyword evidence="3 10" id="KW-0132">Cell division</keyword>
<keyword evidence="5 10" id="KW-0067">ATP-binding</keyword>
<evidence type="ECO:0000256" key="3">
    <source>
        <dbReference type="ARBA" id="ARBA00022618"/>
    </source>
</evidence>
<evidence type="ECO:0000259" key="13">
    <source>
        <dbReference type="Pfam" id="PF08245"/>
    </source>
</evidence>
<dbReference type="GO" id="GO:0047480">
    <property type="term" value="F:UDP-N-acetylmuramoyl-tripeptide-D-alanyl-D-alanine ligase activity"/>
    <property type="evidence" value="ECO:0007669"/>
    <property type="project" value="UniProtKB-UniRule"/>
</dbReference>
<dbReference type="NCBIfam" id="TIGR01143">
    <property type="entry name" value="murF"/>
    <property type="match status" value="1"/>
</dbReference>
<keyword evidence="2 10" id="KW-0436">Ligase</keyword>
<comment type="pathway">
    <text evidence="10 11">Cell wall biogenesis; peptidoglycan biosynthesis.</text>
</comment>
<evidence type="ECO:0000313" key="15">
    <source>
        <dbReference type="Proteomes" id="UP000184447"/>
    </source>
</evidence>
<dbReference type="GO" id="GO:0071555">
    <property type="term" value="P:cell wall organization"/>
    <property type="evidence" value="ECO:0007669"/>
    <property type="project" value="UniProtKB-KW"/>
</dbReference>
<keyword evidence="9 10" id="KW-0961">Cell wall biogenesis/degradation</keyword>
<dbReference type="InterPro" id="IPR036615">
    <property type="entry name" value="Mur_ligase_C_dom_sf"/>
</dbReference>
<dbReference type="PANTHER" id="PTHR43024:SF1">
    <property type="entry name" value="UDP-N-ACETYLMURAMOYL-TRIPEPTIDE--D-ALANYL-D-ALANINE LIGASE"/>
    <property type="match status" value="1"/>
</dbReference>
<evidence type="ECO:0000256" key="4">
    <source>
        <dbReference type="ARBA" id="ARBA00022741"/>
    </source>
</evidence>
<dbReference type="SUPFAM" id="SSF53244">
    <property type="entry name" value="MurD-like peptide ligases, peptide-binding domain"/>
    <property type="match status" value="1"/>
</dbReference>
<evidence type="ECO:0000256" key="8">
    <source>
        <dbReference type="ARBA" id="ARBA00023306"/>
    </source>
</evidence>
<evidence type="ECO:0000256" key="10">
    <source>
        <dbReference type="HAMAP-Rule" id="MF_02019"/>
    </source>
</evidence>
<proteinExistence type="inferred from homology"/>
<dbReference type="Gene3D" id="3.90.190.20">
    <property type="entry name" value="Mur ligase, C-terminal domain"/>
    <property type="match status" value="1"/>
</dbReference>
<dbReference type="InterPro" id="IPR051046">
    <property type="entry name" value="MurCDEF_CellWall_CoF430Synth"/>
</dbReference>
<dbReference type="Gene3D" id="3.40.1390.10">
    <property type="entry name" value="MurE/MurF, N-terminal domain"/>
    <property type="match status" value="1"/>
</dbReference>
<keyword evidence="8 10" id="KW-0131">Cell cycle</keyword>
<dbReference type="Proteomes" id="UP000184447">
    <property type="component" value="Unassembled WGS sequence"/>
</dbReference>
<evidence type="ECO:0000256" key="5">
    <source>
        <dbReference type="ARBA" id="ARBA00022840"/>
    </source>
</evidence>
<dbReference type="InterPro" id="IPR005863">
    <property type="entry name" value="UDP-N-AcMur_synth"/>
</dbReference>
<dbReference type="InterPro" id="IPR036565">
    <property type="entry name" value="Mur-like_cat_sf"/>
</dbReference>
<dbReference type="GO" id="GO:0051301">
    <property type="term" value="P:cell division"/>
    <property type="evidence" value="ECO:0007669"/>
    <property type="project" value="UniProtKB-KW"/>
</dbReference>
<keyword evidence="7 10" id="KW-0573">Peptidoglycan synthesis</keyword>
<keyword evidence="6 10" id="KW-0133">Cell shape</keyword>
<feature type="domain" description="Mur ligase C-terminal" evidence="12">
    <location>
        <begin position="320"/>
        <end position="441"/>
    </location>
</feature>
<evidence type="ECO:0000256" key="7">
    <source>
        <dbReference type="ARBA" id="ARBA00022984"/>
    </source>
</evidence>
<dbReference type="GO" id="GO:0005737">
    <property type="term" value="C:cytoplasm"/>
    <property type="evidence" value="ECO:0007669"/>
    <property type="project" value="UniProtKB-SubCell"/>
</dbReference>
<gene>
    <name evidence="10" type="primary">murF</name>
    <name evidence="14" type="ORF">SAMN02745207_00945</name>
</gene>
<dbReference type="Gene3D" id="3.40.1190.10">
    <property type="entry name" value="Mur-like, catalytic domain"/>
    <property type="match status" value="1"/>
</dbReference>
<evidence type="ECO:0000256" key="9">
    <source>
        <dbReference type="ARBA" id="ARBA00023316"/>
    </source>
</evidence>
<dbReference type="GO" id="GO:0008766">
    <property type="term" value="F:UDP-N-acetylmuramoylalanyl-D-glutamyl-2,6-diaminopimelate-D-alanyl-D-alanine ligase activity"/>
    <property type="evidence" value="ECO:0007669"/>
    <property type="project" value="RHEA"/>
</dbReference>
<dbReference type="GO" id="GO:0005524">
    <property type="term" value="F:ATP binding"/>
    <property type="evidence" value="ECO:0007669"/>
    <property type="project" value="UniProtKB-UniRule"/>
</dbReference>
<dbReference type="Pfam" id="PF08245">
    <property type="entry name" value="Mur_ligase_M"/>
    <property type="match status" value="1"/>
</dbReference>
<feature type="binding site" evidence="10">
    <location>
        <begin position="115"/>
        <end position="121"/>
    </location>
    <ligand>
        <name>ATP</name>
        <dbReference type="ChEBI" id="CHEBI:30616"/>
    </ligand>
</feature>
<comment type="similarity">
    <text evidence="10">Belongs to the MurCDEF family. MurF subfamily.</text>
</comment>
<dbReference type="InterPro" id="IPR013221">
    <property type="entry name" value="Mur_ligase_cen"/>
</dbReference>
<dbReference type="InterPro" id="IPR035911">
    <property type="entry name" value="MurE/MurF_N"/>
</dbReference>
<dbReference type="RefSeq" id="WP_073337273.1">
    <property type="nucleotide sequence ID" value="NZ_FQXM01000004.1"/>
</dbReference>
<name>A0A1M5SHX6_9CLOT</name>
<evidence type="ECO:0000256" key="1">
    <source>
        <dbReference type="ARBA" id="ARBA00022490"/>
    </source>
</evidence>
<keyword evidence="4 10" id="KW-0547">Nucleotide-binding</keyword>
<comment type="catalytic activity">
    <reaction evidence="10 11">
        <text>D-alanyl-D-alanine + UDP-N-acetyl-alpha-D-muramoyl-L-alanyl-gamma-D-glutamyl-meso-2,6-diaminopimelate + ATP = UDP-N-acetyl-alpha-D-muramoyl-L-alanyl-gamma-D-glutamyl-meso-2,6-diaminopimeloyl-D-alanyl-D-alanine + ADP + phosphate + H(+)</text>
        <dbReference type="Rhea" id="RHEA:28374"/>
        <dbReference type="ChEBI" id="CHEBI:15378"/>
        <dbReference type="ChEBI" id="CHEBI:30616"/>
        <dbReference type="ChEBI" id="CHEBI:43474"/>
        <dbReference type="ChEBI" id="CHEBI:57822"/>
        <dbReference type="ChEBI" id="CHEBI:61386"/>
        <dbReference type="ChEBI" id="CHEBI:83905"/>
        <dbReference type="ChEBI" id="CHEBI:456216"/>
        <dbReference type="EC" id="6.3.2.10"/>
    </reaction>
</comment>
<dbReference type="InterPro" id="IPR004101">
    <property type="entry name" value="Mur_ligase_C"/>
</dbReference>
<dbReference type="SUPFAM" id="SSF53623">
    <property type="entry name" value="MurD-like peptide ligases, catalytic domain"/>
    <property type="match status" value="1"/>
</dbReference>
<dbReference type="Pfam" id="PF02875">
    <property type="entry name" value="Mur_ligase_C"/>
    <property type="match status" value="1"/>
</dbReference>